<protein>
    <submittedName>
        <fullName evidence="1">Uncharacterized protein</fullName>
    </submittedName>
</protein>
<comment type="caution">
    <text evidence="1">The sequence shown here is derived from an EMBL/GenBank/DDBJ whole genome shotgun (WGS) entry which is preliminary data.</text>
</comment>
<dbReference type="InterPro" id="IPR023578">
    <property type="entry name" value="Ras_GEF_dom_sf"/>
</dbReference>
<sequence length="50" mass="5739">FTDYQSYVIHGCLVDNPTLERSIALFNGISHKLTPQHRAEVINKYIHVAQ</sequence>
<dbReference type="Proteomes" id="UP001529510">
    <property type="component" value="Unassembled WGS sequence"/>
</dbReference>
<name>A0ABD0P762_CIRMR</name>
<dbReference type="SUPFAM" id="SSF48366">
    <property type="entry name" value="Ras GEF"/>
    <property type="match status" value="1"/>
</dbReference>
<evidence type="ECO:0000313" key="2">
    <source>
        <dbReference type="Proteomes" id="UP001529510"/>
    </source>
</evidence>
<gene>
    <name evidence="1" type="ORF">M9458_034524</name>
</gene>
<evidence type="ECO:0000313" key="1">
    <source>
        <dbReference type="EMBL" id="KAL0169928.1"/>
    </source>
</evidence>
<accession>A0ABD0P762</accession>
<proteinExistence type="predicted"/>
<reference evidence="1 2" key="1">
    <citation type="submission" date="2024-05" db="EMBL/GenBank/DDBJ databases">
        <title>Genome sequencing and assembly of Indian major carp, Cirrhinus mrigala (Hamilton, 1822).</title>
        <authorList>
            <person name="Mohindra V."/>
            <person name="Chowdhury L.M."/>
            <person name="Lal K."/>
            <person name="Jena J.K."/>
        </authorList>
    </citation>
    <scope>NUCLEOTIDE SEQUENCE [LARGE SCALE GENOMIC DNA]</scope>
    <source>
        <strain evidence="1">CM1030</strain>
        <tissue evidence="1">Blood</tissue>
    </source>
</reference>
<dbReference type="AlphaFoldDB" id="A0ABD0P762"/>
<feature type="non-terminal residue" evidence="1">
    <location>
        <position position="1"/>
    </location>
</feature>
<feature type="non-terminal residue" evidence="1">
    <location>
        <position position="50"/>
    </location>
</feature>
<dbReference type="EMBL" id="JAMKFB020000017">
    <property type="protein sequence ID" value="KAL0169928.1"/>
    <property type="molecule type" value="Genomic_DNA"/>
</dbReference>
<keyword evidence="2" id="KW-1185">Reference proteome</keyword>
<organism evidence="1 2">
    <name type="scientific">Cirrhinus mrigala</name>
    <name type="common">Mrigala</name>
    <dbReference type="NCBI Taxonomy" id="683832"/>
    <lineage>
        <taxon>Eukaryota</taxon>
        <taxon>Metazoa</taxon>
        <taxon>Chordata</taxon>
        <taxon>Craniata</taxon>
        <taxon>Vertebrata</taxon>
        <taxon>Euteleostomi</taxon>
        <taxon>Actinopterygii</taxon>
        <taxon>Neopterygii</taxon>
        <taxon>Teleostei</taxon>
        <taxon>Ostariophysi</taxon>
        <taxon>Cypriniformes</taxon>
        <taxon>Cyprinidae</taxon>
        <taxon>Labeoninae</taxon>
        <taxon>Labeonini</taxon>
        <taxon>Cirrhinus</taxon>
    </lineage>
</organism>